<name>A0A5S4YPZ4_9BRAD</name>
<proteinExistence type="predicted"/>
<evidence type="ECO:0000313" key="1">
    <source>
        <dbReference type="EMBL" id="TYO65445.1"/>
    </source>
</evidence>
<protein>
    <submittedName>
        <fullName evidence="1">Uncharacterized protein</fullName>
    </submittedName>
</protein>
<keyword evidence="2" id="KW-1185">Reference proteome</keyword>
<sequence>MTKMLTNLQERIIARILAMSVSTSLYLREGHVNSLNNLKKKGFIDEHAYTMIQTHHLTPAGKTAFFADNDEVFAIEDIYDNCWIIFEDRKVIAQPRSEANAQRIVQALKALRAQEHRVAA</sequence>
<gene>
    <name evidence="1" type="ORF">FXV83_16045</name>
</gene>
<evidence type="ECO:0000313" key="2">
    <source>
        <dbReference type="Proteomes" id="UP000324797"/>
    </source>
</evidence>
<comment type="caution">
    <text evidence="1">The sequence shown here is derived from an EMBL/GenBank/DDBJ whole genome shotgun (WGS) entry which is preliminary data.</text>
</comment>
<dbReference type="Proteomes" id="UP000324797">
    <property type="component" value="Unassembled WGS sequence"/>
</dbReference>
<dbReference type="RefSeq" id="WP_148740379.1">
    <property type="nucleotide sequence ID" value="NZ_VSTH01000051.1"/>
</dbReference>
<organism evidence="1 2">
    <name type="scientific">Bradyrhizobium hipponense</name>
    <dbReference type="NCBI Taxonomy" id="2605638"/>
    <lineage>
        <taxon>Bacteria</taxon>
        <taxon>Pseudomonadati</taxon>
        <taxon>Pseudomonadota</taxon>
        <taxon>Alphaproteobacteria</taxon>
        <taxon>Hyphomicrobiales</taxon>
        <taxon>Nitrobacteraceae</taxon>
        <taxon>Bradyrhizobium</taxon>
    </lineage>
</organism>
<reference evidence="1 2" key="1">
    <citation type="submission" date="2019-08" db="EMBL/GenBank/DDBJ databases">
        <title>Bradyrhizobium hipponensis sp. nov., a rhizobium isolated from a Lupinus angustifolius root nodule in Tunisia.</title>
        <authorList>
            <person name="Off K."/>
            <person name="Rejili M."/>
            <person name="Mars M."/>
            <person name="Brachmann A."/>
            <person name="Marin M."/>
        </authorList>
    </citation>
    <scope>NUCLEOTIDE SEQUENCE [LARGE SCALE GENOMIC DNA]</scope>
    <source>
        <strain evidence="2">aSej3</strain>
    </source>
</reference>
<dbReference type="EMBL" id="VSTH01000051">
    <property type="protein sequence ID" value="TYO65445.1"/>
    <property type="molecule type" value="Genomic_DNA"/>
</dbReference>
<dbReference type="AlphaFoldDB" id="A0A5S4YPZ4"/>
<accession>A0A5S4YPZ4</accession>